<dbReference type="EMBL" id="FUYE01000003">
    <property type="protein sequence ID" value="SKA85803.1"/>
    <property type="molecule type" value="Genomic_DNA"/>
</dbReference>
<dbReference type="RefSeq" id="WP_078812409.1">
    <property type="nucleotide sequence ID" value="NZ_FUYE01000003.1"/>
</dbReference>
<evidence type="ECO:0000313" key="1">
    <source>
        <dbReference type="EMBL" id="SKA85803.1"/>
    </source>
</evidence>
<dbReference type="InterPro" id="IPR018691">
    <property type="entry name" value="DUF2188"/>
</dbReference>
<proteinExistence type="predicted"/>
<dbReference type="AlphaFoldDB" id="A0A1T4X881"/>
<dbReference type="STRING" id="48467.SAMN02745166_01208"/>
<reference evidence="2" key="1">
    <citation type="submission" date="2017-02" db="EMBL/GenBank/DDBJ databases">
        <authorList>
            <person name="Varghese N."/>
            <person name="Submissions S."/>
        </authorList>
    </citation>
    <scope>NUCLEOTIDE SEQUENCE [LARGE SCALE GENOMIC DNA]</scope>
    <source>
        <strain evidence="2">ATCC 700200</strain>
    </source>
</reference>
<name>A0A1T4X881_9BACT</name>
<dbReference type="Pfam" id="PF09954">
    <property type="entry name" value="DUF2188"/>
    <property type="match status" value="1"/>
</dbReference>
<protein>
    <recommendedName>
        <fullName evidence="3">DUF2188 domain-containing protein</fullName>
    </recommendedName>
</protein>
<sequence length="77" mass="8476">MNPKQSNNQHVVPHKGAWAVRAEGSERVTSRHTTQTAAIGAARTIAQNQKSEMFIHAKNGQIRERNTYGPDQCPPIG</sequence>
<gene>
    <name evidence="1" type="ORF">SAMN02745166_01208</name>
</gene>
<evidence type="ECO:0000313" key="2">
    <source>
        <dbReference type="Proteomes" id="UP000190774"/>
    </source>
</evidence>
<dbReference type="Proteomes" id="UP000190774">
    <property type="component" value="Unassembled WGS sequence"/>
</dbReference>
<evidence type="ECO:0008006" key="3">
    <source>
        <dbReference type="Google" id="ProtNLM"/>
    </source>
</evidence>
<keyword evidence="2" id="KW-1185">Reference proteome</keyword>
<organism evidence="1 2">
    <name type="scientific">Prosthecobacter debontii</name>
    <dbReference type="NCBI Taxonomy" id="48467"/>
    <lineage>
        <taxon>Bacteria</taxon>
        <taxon>Pseudomonadati</taxon>
        <taxon>Verrucomicrobiota</taxon>
        <taxon>Verrucomicrobiia</taxon>
        <taxon>Verrucomicrobiales</taxon>
        <taxon>Verrucomicrobiaceae</taxon>
        <taxon>Prosthecobacter</taxon>
    </lineage>
</organism>
<accession>A0A1T4X881</accession>
<dbReference type="OrthoDB" id="8858565at2"/>